<accession>Q2LPP8</accession>
<dbReference type="SUPFAM" id="SSF53901">
    <property type="entry name" value="Thiolase-like"/>
    <property type="match status" value="2"/>
</dbReference>
<name>Q2LPP8_SYNAS</name>
<sequence>MTDKKSVSSSAVGIVAMACCFPEKILPISEICLQEGIDPDFILENELDIGQVRVFEGEWRSDPAVAAAKECLSRAGLKPTDIDVIVDFSVLPQDYVVPAWSMSNKIQYDIGAEHAFNIGFGGGGVTNLLAAFKFVSALIKADDGVRTALLIASDVSIPRNRVINPDQPMTILGDGASALIVSDSADVLEILETEISSDSSRHDVFNIPGGGLAHPDRIDLYRVKIDPLKYSVSSSFDALKQLSRKAADLAGISLDEVNHFIGPNISGKDQSRFAELFHLSDADPFGKNRRQYGHVQATDLVINLSDFLEKQAGRMREFGLVCSHGWGHSSGAMLIK</sequence>
<dbReference type="KEGG" id="sat:SYN_01150"/>
<protein>
    <submittedName>
        <fullName evidence="1">3-oxoacyl-[acyl-carrier-protein] synthase III</fullName>
        <ecNumber evidence="1">2.3.1.41</ecNumber>
    </submittedName>
</protein>
<dbReference type="PANTHER" id="PTHR34069:SF3">
    <property type="entry name" value="ACYL-COA:ACYL-COA ALKYLTRANSFERASE"/>
    <property type="match status" value="1"/>
</dbReference>
<dbReference type="STRING" id="56780.SYN_01150"/>
<dbReference type="AlphaFoldDB" id="Q2LPP8"/>
<dbReference type="Gene3D" id="3.40.47.10">
    <property type="match status" value="1"/>
</dbReference>
<dbReference type="eggNOG" id="COG0332">
    <property type="taxonomic scope" value="Bacteria"/>
</dbReference>
<keyword evidence="2" id="KW-1185">Reference proteome</keyword>
<dbReference type="HOGENOM" id="CLU_876706_0_0_7"/>
<reference evidence="1 2" key="1">
    <citation type="journal article" date="2007" name="Proc. Natl. Acad. Sci. U.S.A.">
        <title>The genome of Syntrophus aciditrophicus: life at the thermodynamic limit of microbial growth.</title>
        <authorList>
            <person name="McInerney M.J."/>
            <person name="Rohlin L."/>
            <person name="Mouttaki H."/>
            <person name="Kim U."/>
            <person name="Krupp R.S."/>
            <person name="Rios-Hernandez L."/>
            <person name="Sieber J."/>
            <person name="Struchtemeyer C.G."/>
            <person name="Bhattacharyya A."/>
            <person name="Campbell J.W."/>
            <person name="Gunsalus R.P."/>
        </authorList>
    </citation>
    <scope>NUCLEOTIDE SEQUENCE [LARGE SCALE GENOMIC DNA]</scope>
    <source>
        <strain evidence="1 2">SB</strain>
    </source>
</reference>
<keyword evidence="1" id="KW-0808">Transferase</keyword>
<dbReference type="GO" id="GO:0004315">
    <property type="term" value="F:3-oxoacyl-[acyl-carrier-protein] synthase activity"/>
    <property type="evidence" value="ECO:0007669"/>
    <property type="project" value="UniProtKB-EC"/>
</dbReference>
<proteinExistence type="predicted"/>
<dbReference type="InterPro" id="IPR016039">
    <property type="entry name" value="Thiolase-like"/>
</dbReference>
<dbReference type="EC" id="2.3.1.41" evidence="1"/>
<dbReference type="OrthoDB" id="9815506at2"/>
<dbReference type="GO" id="GO:0044550">
    <property type="term" value="P:secondary metabolite biosynthetic process"/>
    <property type="evidence" value="ECO:0007669"/>
    <property type="project" value="TreeGrafter"/>
</dbReference>
<evidence type="ECO:0000313" key="1">
    <source>
        <dbReference type="EMBL" id="ABC76256.1"/>
    </source>
</evidence>
<dbReference type="PANTHER" id="PTHR34069">
    <property type="entry name" value="3-OXOACYL-[ACYL-CARRIER-PROTEIN] SYNTHASE 3"/>
    <property type="match status" value="1"/>
</dbReference>
<keyword evidence="1" id="KW-0012">Acyltransferase</keyword>
<evidence type="ECO:0000313" key="2">
    <source>
        <dbReference type="Proteomes" id="UP000001933"/>
    </source>
</evidence>
<dbReference type="InParanoid" id="Q2LPP8"/>
<organism evidence="1 2">
    <name type="scientific">Syntrophus aciditrophicus (strain SB)</name>
    <dbReference type="NCBI Taxonomy" id="56780"/>
    <lineage>
        <taxon>Bacteria</taxon>
        <taxon>Pseudomonadati</taxon>
        <taxon>Thermodesulfobacteriota</taxon>
        <taxon>Syntrophia</taxon>
        <taxon>Syntrophales</taxon>
        <taxon>Syntrophaceae</taxon>
        <taxon>Syntrophus</taxon>
    </lineage>
</organism>
<gene>
    <name evidence="1" type="ORF">SYN_01150</name>
</gene>
<dbReference type="PROSITE" id="PS51257">
    <property type="entry name" value="PROKAR_LIPOPROTEIN"/>
    <property type="match status" value="1"/>
</dbReference>
<dbReference type="Proteomes" id="UP000001933">
    <property type="component" value="Chromosome"/>
</dbReference>
<dbReference type="RefSeq" id="WP_011416290.1">
    <property type="nucleotide sequence ID" value="NC_007759.1"/>
</dbReference>
<dbReference type="EMBL" id="CP000252">
    <property type="protein sequence ID" value="ABC76256.1"/>
    <property type="molecule type" value="Genomic_DNA"/>
</dbReference>